<dbReference type="GO" id="GO:0003723">
    <property type="term" value="F:RNA binding"/>
    <property type="evidence" value="ECO:0007669"/>
    <property type="project" value="InterPro"/>
</dbReference>
<dbReference type="Gene3D" id="3.30.2350.10">
    <property type="entry name" value="Pseudouridine synthase"/>
    <property type="match status" value="2"/>
</dbReference>
<comment type="caution">
    <text evidence="5">The sequence shown here is derived from an EMBL/GenBank/DDBJ whole genome shotgun (WGS) entry which is preliminary data.</text>
</comment>
<evidence type="ECO:0000259" key="4">
    <source>
        <dbReference type="Pfam" id="PF07728"/>
    </source>
</evidence>
<feature type="repeat" description="PPR" evidence="1">
    <location>
        <begin position="434"/>
        <end position="469"/>
    </location>
</feature>
<sequence length="2314" mass="249810">MDVTAAAAFCGTYLTCSASKPHSTSERTLPCCRAATQPSSSKDLLLELGAAPSHEELREALNSELGLLRRSPKHATFLLSALAKSGRPQAALNVLSFMLTCQVEVNAFHANVAISACQKVGEWQLALGLLSSLPGMRVTPDKIGISTAMSACEKEGQWHFAWSLLRDMPEKRVTPDQVSYNAAISACSKGGKWELALDLLADMRDRGVMPNDISFNAAITACDKPANWQLALSLLMIRRMPDSNNNNNSNSNNNNNDIIGYNAAISTCARAGSWQAALCLLSAMREMALMPNVISYSAAISACEKGSQWKVALQILGHMFETRVPPNEISWNAAVSACGDKGAQWQAALNLLTAMPDMRTAPSEVTYNAAINACRQDGQWQLALCLLTSMMHKASLKASTISYSAAISAVGEAHQWQLALSLLTSMPEKRLQPNVITYNAALSALMADGCWQLAVALLTRSMPDASITPNQISYSATLSACEKGNQWQVALMLLNSMPKIKLGRDRIVYNSAISACEKAGQWILALNLLSSTLKEHGVAGSEISYNAAISACDKGGQWQLAVSLLCEMTELRLPPGEISYNAAISACSKGGQTRRGLELLWECKERGLAQSLSFVPWALARLGVSDPEVIDAALSDAIAKLADASNHSPRELSTVAWATAMLGVSRPELSSALAKQAIVQIHNFKVEELLLAAWGAAGAAAPALLPEHPEHPEQQPQQQPEVELLGVIQAELASRLDGVASACETSHSGLVSEKMVEGTLGVIWACNFAGLLSEGLLESARRVMKQAGKAMDDASVSSGRRSASKSLLGTPTAYAQQQQQQQHQQQLQSGPEIVLDLPDRMVVFKPPGWEVADQHTELQLLSYLQALLGNQCPILGDATHGNGFLHRLDVPCSGLILAAKTYEAYYDLKVQLTAGEIARDYVVLCHGWVPPCRKQITARVAWREELPTTWSQEERVTVTASGAQGKHARTHLKVAAHTTLDGRTGLSLVALRIATGRRHQIRSHLAHIGHPTAGDGKYTAEATFQTDLQALCERLWLHRYRLAFQDAAGLACEVMVPVPADLKDSLEKLRGRSREAADTLGLWLGGVGPGDQWQLALLLLSCMSAVRATPNEISYKAAINSCYKGGHVERGVELLRECKRRGIAQSLSCVPWAMAKLGVSDPVAIDEAFAEAFSRLRGSTTSASPQELSLVAWAAAMLGVTNVEFSRALVRQALAQIHAFKVEELLLVAWGAAASGLDAELFRVIQAELGTRLEEVDLGKCYGSCAFEKLVEGTLGVIWSCNFAGLLSEELLESARRVMRQVGKARDDASSGSASKSLLGNITACAQQQQQPQQQQQQQQQSEPEIVLDLPDRMVVFKPPGWEVADQHTELQLLSYLQALLGNQCPILGDATHGNGFLHRLDVPCSGLILAAKTYEAYYNLQLQLRAGEIARDYVVLCHGWEVPVVGARGSGSRQKITTTAGSQGKPARTYLKVLAHASHDASALSLIAMRIATGRRHQIRSHLSHVGHPTGCDGKYAAETTFQSDLSLCGRLCLHRYRLAFQDASGLTQEALAPVPADLTECLQPEMLSRRISFTFGSAARECKTGVHLVPLLRGGLLLEDVDQHGRTQPAKSQLAALRWMMQKSLLRQDMFLLGPPGPLLRHTAFRFCQILNREVEYVGITRDTCESDLKQRCEIRGGTVEYVDQAPVRAAIHGRVLVLEGIEKAERNVLPLLNNLLENREMSLEDRRFLLSPERAAVLRKDGSLSDMLVPVHPDFIVIALGLPERGNPLDPPLRSRFAALRLDFGPPSEALAPLARLSPAPLNAVEQLLAASSLLRQCTATLGSEELALPGLAPSSLGAVARLLGSFPGSDPCDLLKRVYPAALGLMPQLGKPELDAIESVLAGLKPAQSNSPGYCLVDVCCTPGLSTAVLRFAKAGARSADVVELQAPCGALRTTEAGAQDSECDRDDDQQASLENEELAHLRASSAKELRAWLAARSVSHVGCFEKHEFLAKAEETLSSLSSETCHLAPVQGILRRPWGGLSLTPSQAYLLSALLADHAAGADVALVGEKGSGKSALARAFASLLGYRTRTLFCYRDMSSRDLLQRRSTDPDGGTSWHDSPLVEAAVRGELAVLDGVHRLAQGMLYAALGPLIVDRAATLPDGTRLLSHGRWERLSDSEQRRAAALGVRKVHPAFRILALGELPELSKASSSTCPWVDDEVATLFHFHVVPLLPSAEQRRVARAAAGDSEQAKAGLMKLQAYGEAARQAAAKDPQLAPLKLSLRALLRAAQHLRQAPEDLFGAALRSFASRLRFLGVSERAAGEQLLRE</sequence>
<feature type="repeat" description="PPR" evidence="1">
    <location>
        <begin position="176"/>
        <end position="210"/>
    </location>
</feature>
<protein>
    <recommendedName>
        <fullName evidence="7">Pentatricopeptide repeat-containing protein, chloroplastic</fullName>
    </recommendedName>
</protein>
<dbReference type="Gene3D" id="1.25.40.10">
    <property type="entry name" value="Tetratricopeptide repeat domain"/>
    <property type="match status" value="5"/>
</dbReference>
<dbReference type="InterPro" id="IPR011990">
    <property type="entry name" value="TPR-like_helical_dom_sf"/>
</dbReference>
<feature type="non-terminal residue" evidence="5">
    <location>
        <position position="1"/>
    </location>
</feature>
<dbReference type="Pfam" id="PF07728">
    <property type="entry name" value="AAA_5"/>
    <property type="match status" value="2"/>
</dbReference>
<organism evidence="5 6">
    <name type="scientific">Polarella glacialis</name>
    <name type="common">Dinoflagellate</name>
    <dbReference type="NCBI Taxonomy" id="89957"/>
    <lineage>
        <taxon>Eukaryota</taxon>
        <taxon>Sar</taxon>
        <taxon>Alveolata</taxon>
        <taxon>Dinophyceae</taxon>
        <taxon>Suessiales</taxon>
        <taxon>Suessiaceae</taxon>
        <taxon>Polarella</taxon>
    </lineage>
</organism>
<feature type="domain" description="Pseudouridine synthase RsuA/RluA-like" evidence="3">
    <location>
        <begin position="842"/>
        <end position="1007"/>
    </location>
</feature>
<dbReference type="InterPro" id="IPR011704">
    <property type="entry name" value="ATPase_dyneun-rel_AAA"/>
</dbReference>
<dbReference type="GO" id="GO:0005737">
    <property type="term" value="C:cytoplasm"/>
    <property type="evidence" value="ECO:0007669"/>
    <property type="project" value="TreeGrafter"/>
</dbReference>
<feature type="compositionally biased region" description="Low complexity" evidence="2">
    <location>
        <begin position="793"/>
        <end position="809"/>
    </location>
</feature>
<dbReference type="InterPro" id="IPR006145">
    <property type="entry name" value="PsdUridine_synth_RsuA/RluA"/>
</dbReference>
<dbReference type="SUPFAM" id="SSF55120">
    <property type="entry name" value="Pseudouridine synthase"/>
    <property type="match status" value="2"/>
</dbReference>
<feature type="repeat" description="PPR" evidence="1">
    <location>
        <begin position="541"/>
        <end position="575"/>
    </location>
</feature>
<dbReference type="EMBL" id="CAJNNW010009826">
    <property type="protein sequence ID" value="CAE8651301.1"/>
    <property type="molecule type" value="Genomic_DNA"/>
</dbReference>
<evidence type="ECO:0000256" key="2">
    <source>
        <dbReference type="SAM" id="MobiDB-lite"/>
    </source>
</evidence>
<dbReference type="GO" id="GO:0016887">
    <property type="term" value="F:ATP hydrolysis activity"/>
    <property type="evidence" value="ECO:0007669"/>
    <property type="project" value="InterPro"/>
</dbReference>
<feature type="repeat" description="PPR" evidence="1">
    <location>
        <begin position="576"/>
        <end position="610"/>
    </location>
</feature>
<feature type="domain" description="ATPase dynein-related AAA" evidence="4">
    <location>
        <begin position="1631"/>
        <end position="1780"/>
    </location>
</feature>
<evidence type="ECO:0000313" key="5">
    <source>
        <dbReference type="EMBL" id="CAE8651301.1"/>
    </source>
</evidence>
<dbReference type="Pfam" id="PF00849">
    <property type="entry name" value="PseudoU_synth_2"/>
    <property type="match status" value="2"/>
</dbReference>
<evidence type="ECO:0008006" key="7">
    <source>
        <dbReference type="Google" id="ProtNLM"/>
    </source>
</evidence>
<feature type="domain" description="Pseudouridine synthase RsuA/RluA-like" evidence="3">
    <location>
        <begin position="1355"/>
        <end position="1506"/>
    </location>
</feature>
<dbReference type="Pfam" id="PF13812">
    <property type="entry name" value="PPR_3"/>
    <property type="match status" value="2"/>
</dbReference>
<proteinExistence type="predicted"/>
<feature type="domain" description="ATPase dynein-related AAA" evidence="4">
    <location>
        <begin position="2048"/>
        <end position="2190"/>
    </location>
</feature>
<dbReference type="NCBIfam" id="TIGR00756">
    <property type="entry name" value="PPR"/>
    <property type="match status" value="1"/>
</dbReference>
<dbReference type="Pfam" id="PF13041">
    <property type="entry name" value="PPR_2"/>
    <property type="match status" value="1"/>
</dbReference>
<feature type="repeat" description="PPR" evidence="1">
    <location>
        <begin position="327"/>
        <end position="362"/>
    </location>
</feature>
<feature type="repeat" description="PPR" evidence="1">
    <location>
        <begin position="141"/>
        <end position="175"/>
    </location>
</feature>
<reference evidence="5" key="1">
    <citation type="submission" date="2021-02" db="EMBL/GenBank/DDBJ databases">
        <authorList>
            <person name="Dougan E. K."/>
            <person name="Rhodes N."/>
            <person name="Thang M."/>
            <person name="Chan C."/>
        </authorList>
    </citation>
    <scope>NUCLEOTIDE SEQUENCE</scope>
</reference>
<dbReference type="PANTHER" id="PTHR21610">
    <property type="entry name" value="VON WILLEBRAND FACTOR A DOMAIN-CONTAINING PROTEIN 8"/>
    <property type="match status" value="1"/>
</dbReference>
<evidence type="ECO:0000256" key="1">
    <source>
        <dbReference type="PROSITE-ProRule" id="PRU00708"/>
    </source>
</evidence>
<dbReference type="Proteomes" id="UP000626109">
    <property type="component" value="Unassembled WGS sequence"/>
</dbReference>
<dbReference type="InterPro" id="IPR020103">
    <property type="entry name" value="PsdUridine_synth_cat_dom_sf"/>
</dbReference>
<dbReference type="Gene3D" id="3.40.50.300">
    <property type="entry name" value="P-loop containing nucleotide triphosphate hydrolases"/>
    <property type="match status" value="2"/>
</dbReference>
<dbReference type="FunFam" id="3.40.50.300:FF:000587">
    <property type="entry name" value="von Willebrand factor A domain containing 8"/>
    <property type="match status" value="1"/>
</dbReference>
<feature type="repeat" description="PPR" evidence="1">
    <location>
        <begin position="1111"/>
        <end position="1145"/>
    </location>
</feature>
<feature type="region of interest" description="Disordered" evidence="2">
    <location>
        <begin position="789"/>
        <end position="829"/>
    </location>
</feature>
<dbReference type="GO" id="GO:0001522">
    <property type="term" value="P:pseudouridine synthesis"/>
    <property type="evidence" value="ECO:0007669"/>
    <property type="project" value="InterPro"/>
</dbReference>
<feature type="repeat" description="PPR" evidence="1">
    <location>
        <begin position="292"/>
        <end position="326"/>
    </location>
</feature>
<feature type="repeat" description="PPR" evidence="1">
    <location>
        <begin position="257"/>
        <end position="291"/>
    </location>
</feature>
<dbReference type="InterPro" id="IPR002885">
    <property type="entry name" value="PPR_rpt"/>
</dbReference>
<feature type="compositionally biased region" description="Low complexity" evidence="2">
    <location>
        <begin position="816"/>
        <end position="828"/>
    </location>
</feature>
<dbReference type="PROSITE" id="PS51375">
    <property type="entry name" value="PPR"/>
    <property type="match status" value="11"/>
</dbReference>
<dbReference type="PANTHER" id="PTHR21610:SF9">
    <property type="entry name" value="VON WILLEBRAND FACTOR A DOMAIN-CONTAINING PROTEIN 8"/>
    <property type="match status" value="1"/>
</dbReference>
<name>A0A813ILV2_POLGL</name>
<evidence type="ECO:0000313" key="6">
    <source>
        <dbReference type="Proteomes" id="UP000626109"/>
    </source>
</evidence>
<dbReference type="SUPFAM" id="SSF52540">
    <property type="entry name" value="P-loop containing nucleoside triphosphate hydrolases"/>
    <property type="match status" value="2"/>
</dbReference>
<feature type="repeat" description="PPR" evidence="1">
    <location>
        <begin position="399"/>
        <end position="433"/>
    </location>
</feature>
<dbReference type="InterPro" id="IPR027417">
    <property type="entry name" value="P-loop_NTPase"/>
</dbReference>
<evidence type="ECO:0000259" key="3">
    <source>
        <dbReference type="Pfam" id="PF00849"/>
    </source>
</evidence>
<dbReference type="InterPro" id="IPR039891">
    <property type="entry name" value="VWA8"/>
</dbReference>
<gene>
    <name evidence="5" type="ORF">PGLA2088_LOCUS9004</name>
</gene>
<dbReference type="GO" id="GO:0005524">
    <property type="term" value="F:ATP binding"/>
    <property type="evidence" value="ECO:0007669"/>
    <property type="project" value="InterPro"/>
</dbReference>
<accession>A0A813ILV2</accession>
<dbReference type="CDD" id="cd02869">
    <property type="entry name" value="PseudoU_synth_RluA_like"/>
    <property type="match status" value="2"/>
</dbReference>
<dbReference type="Pfam" id="PF01535">
    <property type="entry name" value="PPR"/>
    <property type="match status" value="5"/>
</dbReference>
<dbReference type="GO" id="GO:0009982">
    <property type="term" value="F:pseudouridine synthase activity"/>
    <property type="evidence" value="ECO:0007669"/>
    <property type="project" value="InterPro"/>
</dbReference>
<feature type="repeat" description="PPR" evidence="1">
    <location>
        <begin position="363"/>
        <end position="398"/>
    </location>
</feature>